<dbReference type="EMBL" id="PDCK01000044">
    <property type="protein sequence ID" value="PRQ22948.1"/>
    <property type="molecule type" value="Genomic_DNA"/>
</dbReference>
<keyword evidence="3" id="KW-1185">Reference proteome</keyword>
<protein>
    <submittedName>
        <fullName evidence="2">Uncharacterized protein</fullName>
    </submittedName>
</protein>
<name>A0A2P6PLZ1_ROSCH</name>
<proteinExistence type="predicted"/>
<reference evidence="2 3" key="1">
    <citation type="journal article" date="2018" name="Nat. Genet.">
        <title>The Rosa genome provides new insights in the design of modern roses.</title>
        <authorList>
            <person name="Bendahmane M."/>
        </authorList>
    </citation>
    <scope>NUCLEOTIDE SEQUENCE [LARGE SCALE GENOMIC DNA]</scope>
    <source>
        <strain evidence="3">cv. Old Blush</strain>
    </source>
</reference>
<dbReference type="Gramene" id="PRQ22948">
    <property type="protein sequence ID" value="PRQ22948"/>
    <property type="gene ID" value="RchiOBHm_Chr6g0255861"/>
</dbReference>
<keyword evidence="1" id="KW-0472">Membrane</keyword>
<gene>
    <name evidence="2" type="ORF">RchiOBHm_Chr6g0255861</name>
</gene>
<keyword evidence="1" id="KW-1133">Transmembrane helix</keyword>
<dbReference type="Proteomes" id="UP000238479">
    <property type="component" value="Chromosome 6"/>
</dbReference>
<sequence length="76" mass="8706">MNGMIQSVGYFSALAAFIIICYLIMNVRCLVLFLSSLSRWKLNSSSYSIMSFCNRDIMETHQRHFFVGRSVIVCNA</sequence>
<accession>A0A2P6PLZ1</accession>
<feature type="transmembrane region" description="Helical" evidence="1">
    <location>
        <begin position="12"/>
        <end position="34"/>
    </location>
</feature>
<organism evidence="2 3">
    <name type="scientific">Rosa chinensis</name>
    <name type="common">China rose</name>
    <dbReference type="NCBI Taxonomy" id="74649"/>
    <lineage>
        <taxon>Eukaryota</taxon>
        <taxon>Viridiplantae</taxon>
        <taxon>Streptophyta</taxon>
        <taxon>Embryophyta</taxon>
        <taxon>Tracheophyta</taxon>
        <taxon>Spermatophyta</taxon>
        <taxon>Magnoliopsida</taxon>
        <taxon>eudicotyledons</taxon>
        <taxon>Gunneridae</taxon>
        <taxon>Pentapetalae</taxon>
        <taxon>rosids</taxon>
        <taxon>fabids</taxon>
        <taxon>Rosales</taxon>
        <taxon>Rosaceae</taxon>
        <taxon>Rosoideae</taxon>
        <taxon>Rosoideae incertae sedis</taxon>
        <taxon>Rosa</taxon>
    </lineage>
</organism>
<evidence type="ECO:0000313" key="3">
    <source>
        <dbReference type="Proteomes" id="UP000238479"/>
    </source>
</evidence>
<comment type="caution">
    <text evidence="2">The sequence shown here is derived from an EMBL/GenBank/DDBJ whole genome shotgun (WGS) entry which is preliminary data.</text>
</comment>
<keyword evidence="1" id="KW-0812">Transmembrane</keyword>
<dbReference type="AlphaFoldDB" id="A0A2P6PLZ1"/>
<evidence type="ECO:0000313" key="2">
    <source>
        <dbReference type="EMBL" id="PRQ22948.1"/>
    </source>
</evidence>
<evidence type="ECO:0000256" key="1">
    <source>
        <dbReference type="SAM" id="Phobius"/>
    </source>
</evidence>